<dbReference type="Pfam" id="PF19707">
    <property type="entry name" value="DUF6204"/>
    <property type="match status" value="1"/>
</dbReference>
<evidence type="ECO:0000313" key="1">
    <source>
        <dbReference type="EMBL" id="GIE67269.1"/>
    </source>
</evidence>
<evidence type="ECO:0000313" key="2">
    <source>
        <dbReference type="Proteomes" id="UP000624709"/>
    </source>
</evidence>
<name>A0ABQ4B989_9ACTN</name>
<dbReference type="EMBL" id="BOMS01000045">
    <property type="protein sequence ID" value="GIE67269.1"/>
    <property type="molecule type" value="Genomic_DNA"/>
</dbReference>
<gene>
    <name evidence="1" type="ORF">Apa02nite_033770</name>
</gene>
<dbReference type="Proteomes" id="UP000624709">
    <property type="component" value="Unassembled WGS sequence"/>
</dbReference>
<protein>
    <recommendedName>
        <fullName evidence="3">Lsr2 protein</fullName>
    </recommendedName>
</protein>
<keyword evidence="2" id="KW-1185">Reference proteome</keyword>
<comment type="caution">
    <text evidence="1">The sequence shown here is derived from an EMBL/GenBank/DDBJ whole genome shotgun (WGS) entry which is preliminary data.</text>
</comment>
<sequence length="119" mass="13019">MSETRTIRVTVRGAFDALTDAQKATLAADGGDDLLTVQYTEQGHLTYDIAARPFFTYRFAEQVSSEKDIPQVTARAEAKTVAWLDAHGYAYKKLSSQTVDMSEVPLGKRGKKEAAKTSG</sequence>
<reference evidence="1 2" key="1">
    <citation type="submission" date="2021-01" db="EMBL/GenBank/DDBJ databases">
        <title>Whole genome shotgun sequence of Actinoplanes palleronii NBRC 14916.</title>
        <authorList>
            <person name="Komaki H."/>
            <person name="Tamura T."/>
        </authorList>
    </citation>
    <scope>NUCLEOTIDE SEQUENCE [LARGE SCALE GENOMIC DNA]</scope>
    <source>
        <strain evidence="1 2">NBRC 14916</strain>
    </source>
</reference>
<proteinExistence type="predicted"/>
<dbReference type="InterPro" id="IPR045778">
    <property type="entry name" value="DUF6204"/>
</dbReference>
<accession>A0ABQ4B989</accession>
<evidence type="ECO:0008006" key="3">
    <source>
        <dbReference type="Google" id="ProtNLM"/>
    </source>
</evidence>
<organism evidence="1 2">
    <name type="scientific">Actinoplanes palleronii</name>
    <dbReference type="NCBI Taxonomy" id="113570"/>
    <lineage>
        <taxon>Bacteria</taxon>
        <taxon>Bacillati</taxon>
        <taxon>Actinomycetota</taxon>
        <taxon>Actinomycetes</taxon>
        <taxon>Micromonosporales</taxon>
        <taxon>Micromonosporaceae</taxon>
        <taxon>Actinoplanes</taxon>
    </lineage>
</organism>
<dbReference type="RefSeq" id="WP_203825782.1">
    <property type="nucleotide sequence ID" value="NZ_BAAATY010000014.1"/>
</dbReference>